<dbReference type="RefSeq" id="WP_101835194.1">
    <property type="nucleotide sequence ID" value="NZ_CP119395.1"/>
</dbReference>
<sequence>MNRNKTSSRVINNNLSLFMVLLVAAAPLFMMLVPGIRHYVIDTYNVAAFYNTVVILVYTVGCAIVIASFFEIRICNGVLKTKDYVKTAHLLGDANKIVFKPDHGLDDDTLMSLYENIDESVNRKHNQRMSAILSCANISTMIGLLGTFAGLSLTIASVITLLDKSQIGGGTDADTLKIIVNVVSSLSEPLRGMNTAFVSSIYGVVSAILLNVMSSLVRNAFVRLNVTLRDTKLSFIREMKRKQVAGKTRTLRIVSPVDEIVSDIKTSLATFQERLITLCTESNGTVRQLLEQATVNSAQRAAFEASLLSFCETGSGRLRDINNGVEKVKEGLSEQQNVINDTHQQIAEHTALLMKTSEQMTEQEAKIAYVTDSQQAIEQSQAVVLHNSQQLQNAMKELHDNTVGEFEKNHQQLNAMDAHIILHEQQNLVRHSTTQSHIESHLKTFTPLFGQIADMHHSLQKDVLILKEKNDQ</sequence>
<keyword evidence="3" id="KW-1185">Reference proteome</keyword>
<name>A0A2N5ELX6_9GAMM</name>
<keyword evidence="1" id="KW-0472">Membrane</keyword>
<dbReference type="Proteomes" id="UP000234626">
    <property type="component" value="Unassembled WGS sequence"/>
</dbReference>
<keyword evidence="1" id="KW-0812">Transmembrane</keyword>
<reference evidence="2 3" key="1">
    <citation type="submission" date="2017-12" db="EMBL/GenBank/DDBJ databases">
        <title>Characterization of six clinical isolates of Enterochimera gen. nov., a novel genus of the Yersiniaciae family and the three species Enterochimera arupensis sp. nov., Enterochimera coloradensis sp. nov, and Enterochimera californica sp. nov.</title>
        <authorList>
            <person name="Rossi A."/>
            <person name="Fisher M."/>
        </authorList>
    </citation>
    <scope>NUCLEOTIDE SEQUENCE [LARGE SCALE GENOMIC DNA]</scope>
    <source>
        <strain evidence="2 3">2016Iso1</strain>
    </source>
</reference>
<feature type="transmembrane region" description="Helical" evidence="1">
    <location>
        <begin position="15"/>
        <end position="36"/>
    </location>
</feature>
<comment type="caution">
    <text evidence="2">The sequence shown here is derived from an EMBL/GenBank/DDBJ whole genome shotgun (WGS) entry which is preliminary data.</text>
</comment>
<gene>
    <name evidence="2" type="ORF">CYR34_13155</name>
</gene>
<evidence type="ECO:0000313" key="3">
    <source>
        <dbReference type="Proteomes" id="UP000234626"/>
    </source>
</evidence>
<evidence type="ECO:0000313" key="2">
    <source>
        <dbReference type="EMBL" id="PLR48435.1"/>
    </source>
</evidence>
<dbReference type="AlphaFoldDB" id="A0A2N5ELX6"/>
<feature type="transmembrane region" description="Helical" evidence="1">
    <location>
        <begin position="196"/>
        <end position="217"/>
    </location>
</feature>
<evidence type="ECO:0000256" key="1">
    <source>
        <dbReference type="SAM" id="Phobius"/>
    </source>
</evidence>
<accession>A0A2N5ELX6</accession>
<organism evidence="2 3">
    <name type="scientific">Chimaeribacter arupi</name>
    <dbReference type="NCBI Taxonomy" id="2060066"/>
    <lineage>
        <taxon>Bacteria</taxon>
        <taxon>Pseudomonadati</taxon>
        <taxon>Pseudomonadota</taxon>
        <taxon>Gammaproteobacteria</taxon>
        <taxon>Enterobacterales</taxon>
        <taxon>Yersiniaceae</taxon>
        <taxon>Chimaeribacter</taxon>
    </lineage>
</organism>
<keyword evidence="1" id="KW-1133">Transmembrane helix</keyword>
<proteinExistence type="predicted"/>
<protein>
    <submittedName>
        <fullName evidence="2">Uncharacterized protein</fullName>
    </submittedName>
</protein>
<dbReference type="OrthoDB" id="6561829at2"/>
<dbReference type="EMBL" id="PJZK01000012">
    <property type="protein sequence ID" value="PLR48435.1"/>
    <property type="molecule type" value="Genomic_DNA"/>
</dbReference>
<feature type="transmembrane region" description="Helical" evidence="1">
    <location>
        <begin position="48"/>
        <end position="70"/>
    </location>
</feature>
<feature type="transmembrane region" description="Helical" evidence="1">
    <location>
        <begin position="131"/>
        <end position="159"/>
    </location>
</feature>